<evidence type="ECO:0000256" key="9">
    <source>
        <dbReference type="ARBA" id="ARBA00023163"/>
    </source>
</evidence>
<evidence type="ECO:0000256" key="12">
    <source>
        <dbReference type="RuleBase" id="RU003991"/>
    </source>
</evidence>
<keyword evidence="9" id="KW-0804">Transcription</keyword>
<evidence type="ECO:0000256" key="8">
    <source>
        <dbReference type="ARBA" id="ARBA00023125"/>
    </source>
</evidence>
<evidence type="ECO:0000313" key="16">
    <source>
        <dbReference type="Proteomes" id="UP000176815"/>
    </source>
</evidence>
<dbReference type="InterPro" id="IPR050077">
    <property type="entry name" value="LexA_repressor"/>
</dbReference>
<dbReference type="PANTHER" id="PTHR33516">
    <property type="entry name" value="LEXA REPRESSOR"/>
    <property type="match status" value="1"/>
</dbReference>
<keyword evidence="8" id="KW-0238">DNA-binding</keyword>
<sequence>MEYKALTTNQRKVLEAVLVKSDNNGFSPISIREIQSVTGLRSVRGVTLQLEALEKNGLIFRNHGKSGIRVNTALLQPTEKVSIPLMTSVIPAGYGSPADNYTDQTIEVSLSDTKGIESAFAVKVSGESMIGAGIEDGDIAVIAPQQIANDGDIVAALYEDGVTLKRYRIVDDIPMLTPANPKYEPITKEFSIQGKLVNILKSES</sequence>
<dbReference type="Proteomes" id="UP000176815">
    <property type="component" value="Unassembled WGS sequence"/>
</dbReference>
<accession>A0A1F4X9B7</accession>
<dbReference type="InterPro" id="IPR006197">
    <property type="entry name" value="Peptidase_S24_LexA"/>
</dbReference>
<dbReference type="InterPro" id="IPR006199">
    <property type="entry name" value="LexA_DNA-bd_dom"/>
</dbReference>
<dbReference type="InterPro" id="IPR015927">
    <property type="entry name" value="Peptidase_S24_S26A/B/C"/>
</dbReference>
<reference evidence="15 16" key="1">
    <citation type="journal article" date="2016" name="Nat. Commun.">
        <title>Thousands of microbial genomes shed light on interconnected biogeochemical processes in an aquifer system.</title>
        <authorList>
            <person name="Anantharaman K."/>
            <person name="Brown C.T."/>
            <person name="Hug L.A."/>
            <person name="Sharon I."/>
            <person name="Castelle C.J."/>
            <person name="Probst A.J."/>
            <person name="Thomas B.C."/>
            <person name="Singh A."/>
            <person name="Wilkins M.J."/>
            <person name="Karaoz U."/>
            <person name="Brodie E.L."/>
            <person name="Williams K.H."/>
            <person name="Hubbard S.S."/>
            <person name="Banfield J.F."/>
        </authorList>
    </citation>
    <scope>NUCLEOTIDE SEQUENCE [LARGE SCALE GENOMIC DNA]</scope>
</reference>
<evidence type="ECO:0000256" key="5">
    <source>
        <dbReference type="ARBA" id="ARBA00022801"/>
    </source>
</evidence>
<dbReference type="SUPFAM" id="SSF46785">
    <property type="entry name" value="Winged helix' DNA-binding domain"/>
    <property type="match status" value="1"/>
</dbReference>
<dbReference type="GO" id="GO:0003677">
    <property type="term" value="F:DNA binding"/>
    <property type="evidence" value="ECO:0007669"/>
    <property type="project" value="UniProtKB-KW"/>
</dbReference>
<evidence type="ECO:0000259" key="13">
    <source>
        <dbReference type="Pfam" id="PF00717"/>
    </source>
</evidence>
<dbReference type="GO" id="GO:0006260">
    <property type="term" value="P:DNA replication"/>
    <property type="evidence" value="ECO:0007669"/>
    <property type="project" value="UniProtKB-KW"/>
</dbReference>
<feature type="domain" description="Peptidase S24/S26A/S26B/S26C" evidence="13">
    <location>
        <begin position="84"/>
        <end position="197"/>
    </location>
</feature>
<comment type="caution">
    <text evidence="15">The sequence shown here is derived from an EMBL/GenBank/DDBJ whole genome shotgun (WGS) entry which is preliminary data.</text>
</comment>
<dbReference type="EMBL" id="MEWG01000003">
    <property type="protein sequence ID" value="OGC78300.1"/>
    <property type="molecule type" value="Genomic_DNA"/>
</dbReference>
<dbReference type="InterPro" id="IPR039418">
    <property type="entry name" value="LexA-like"/>
</dbReference>
<dbReference type="PRINTS" id="PR00726">
    <property type="entry name" value="LEXASERPTASE"/>
</dbReference>
<keyword evidence="2" id="KW-0678">Repressor</keyword>
<dbReference type="CDD" id="cd06529">
    <property type="entry name" value="S24_LexA-like"/>
    <property type="match status" value="1"/>
</dbReference>
<protein>
    <submittedName>
        <fullName evidence="15">Repressor LexA</fullName>
    </submittedName>
</protein>
<dbReference type="GO" id="GO:0045892">
    <property type="term" value="P:negative regulation of DNA-templated transcription"/>
    <property type="evidence" value="ECO:0007669"/>
    <property type="project" value="InterPro"/>
</dbReference>
<evidence type="ECO:0000256" key="3">
    <source>
        <dbReference type="ARBA" id="ARBA00022705"/>
    </source>
</evidence>
<proteinExistence type="inferred from homology"/>
<keyword evidence="6 12" id="KW-0068">Autocatalytic cleavage</keyword>
<dbReference type="GO" id="GO:0004252">
    <property type="term" value="F:serine-type endopeptidase activity"/>
    <property type="evidence" value="ECO:0007669"/>
    <property type="project" value="InterPro"/>
</dbReference>
<dbReference type="InterPro" id="IPR006200">
    <property type="entry name" value="LexA"/>
</dbReference>
<keyword evidence="7" id="KW-0805">Transcription regulation</keyword>
<dbReference type="GO" id="GO:0009432">
    <property type="term" value="P:SOS response"/>
    <property type="evidence" value="ECO:0007669"/>
    <property type="project" value="UniProtKB-KW"/>
</dbReference>
<dbReference type="InterPro" id="IPR036388">
    <property type="entry name" value="WH-like_DNA-bd_sf"/>
</dbReference>
<keyword evidence="10" id="KW-0234">DNA repair</keyword>
<feature type="domain" description="LexA repressor DNA-binding" evidence="14">
    <location>
        <begin position="4"/>
        <end position="66"/>
    </location>
</feature>
<keyword evidence="4" id="KW-0227">DNA damage</keyword>
<keyword evidence="11" id="KW-0742">SOS response</keyword>
<evidence type="ECO:0000256" key="2">
    <source>
        <dbReference type="ARBA" id="ARBA00022491"/>
    </source>
</evidence>
<evidence type="ECO:0000256" key="6">
    <source>
        <dbReference type="ARBA" id="ARBA00022813"/>
    </source>
</evidence>
<comment type="similarity">
    <text evidence="1 12">Belongs to the peptidase S24 family.</text>
</comment>
<organism evidence="15 16">
    <name type="scientific">candidate division WWE3 bacterium RIFOXYD1_FULL_39_9</name>
    <dbReference type="NCBI Taxonomy" id="1802649"/>
    <lineage>
        <taxon>Bacteria</taxon>
        <taxon>Katanobacteria</taxon>
    </lineage>
</organism>
<dbReference type="InterPro" id="IPR036390">
    <property type="entry name" value="WH_DNA-bd_sf"/>
</dbReference>
<evidence type="ECO:0000259" key="14">
    <source>
        <dbReference type="Pfam" id="PF01726"/>
    </source>
</evidence>
<evidence type="ECO:0000256" key="10">
    <source>
        <dbReference type="ARBA" id="ARBA00023204"/>
    </source>
</evidence>
<dbReference type="SUPFAM" id="SSF51306">
    <property type="entry name" value="LexA/Signal peptidase"/>
    <property type="match status" value="1"/>
</dbReference>
<dbReference type="Pfam" id="PF01726">
    <property type="entry name" value="LexA_DNA_bind"/>
    <property type="match status" value="1"/>
</dbReference>
<evidence type="ECO:0000256" key="7">
    <source>
        <dbReference type="ARBA" id="ARBA00023015"/>
    </source>
</evidence>
<dbReference type="Gene3D" id="2.10.109.10">
    <property type="entry name" value="Umud Fragment, subunit A"/>
    <property type="match status" value="1"/>
</dbReference>
<keyword evidence="3" id="KW-0235">DNA replication</keyword>
<dbReference type="Gene3D" id="1.10.10.10">
    <property type="entry name" value="Winged helix-like DNA-binding domain superfamily/Winged helix DNA-binding domain"/>
    <property type="match status" value="1"/>
</dbReference>
<dbReference type="AlphaFoldDB" id="A0A1F4X9B7"/>
<dbReference type="NCBIfam" id="TIGR00498">
    <property type="entry name" value="lexA"/>
    <property type="match status" value="1"/>
</dbReference>
<name>A0A1F4X9B7_UNCKA</name>
<dbReference type="GO" id="GO:0006281">
    <property type="term" value="P:DNA repair"/>
    <property type="evidence" value="ECO:0007669"/>
    <property type="project" value="UniProtKB-KW"/>
</dbReference>
<keyword evidence="5 12" id="KW-0378">Hydrolase</keyword>
<evidence type="ECO:0000256" key="11">
    <source>
        <dbReference type="ARBA" id="ARBA00023236"/>
    </source>
</evidence>
<evidence type="ECO:0000256" key="4">
    <source>
        <dbReference type="ARBA" id="ARBA00022763"/>
    </source>
</evidence>
<dbReference type="InterPro" id="IPR036286">
    <property type="entry name" value="LexA/Signal_pep-like_sf"/>
</dbReference>
<dbReference type="PANTHER" id="PTHR33516:SF2">
    <property type="entry name" value="LEXA REPRESSOR-RELATED"/>
    <property type="match status" value="1"/>
</dbReference>
<gene>
    <name evidence="15" type="ORF">A2619_04015</name>
</gene>
<dbReference type="Pfam" id="PF00717">
    <property type="entry name" value="Peptidase_S24"/>
    <property type="match status" value="1"/>
</dbReference>
<evidence type="ECO:0000256" key="1">
    <source>
        <dbReference type="ARBA" id="ARBA00007484"/>
    </source>
</evidence>
<evidence type="ECO:0000313" key="15">
    <source>
        <dbReference type="EMBL" id="OGC78300.1"/>
    </source>
</evidence>
<dbReference type="GO" id="GO:0006508">
    <property type="term" value="P:proteolysis"/>
    <property type="evidence" value="ECO:0007669"/>
    <property type="project" value="InterPro"/>
</dbReference>